<evidence type="ECO:0000256" key="4">
    <source>
        <dbReference type="SAM" id="MobiDB-lite"/>
    </source>
</evidence>
<dbReference type="Proteomes" id="UP000054558">
    <property type="component" value="Unassembled WGS sequence"/>
</dbReference>
<gene>
    <name evidence="6" type="ORF">KFL_000030350</name>
</gene>
<evidence type="ECO:0000313" key="7">
    <source>
        <dbReference type="Proteomes" id="UP000054558"/>
    </source>
</evidence>
<evidence type="ECO:0000256" key="2">
    <source>
        <dbReference type="ARBA" id="ARBA00023128"/>
    </source>
</evidence>
<feature type="domain" description="Complex 1 LYR protein" evidence="5">
    <location>
        <begin position="6"/>
        <end position="64"/>
    </location>
</feature>
<evidence type="ECO:0000259" key="5">
    <source>
        <dbReference type="Pfam" id="PF05347"/>
    </source>
</evidence>
<dbReference type="CDD" id="cd20267">
    <property type="entry name" value="Complex1_LYR_LYRM7"/>
    <property type="match status" value="1"/>
</dbReference>
<evidence type="ECO:0000256" key="1">
    <source>
        <dbReference type="ARBA" id="ARBA00004305"/>
    </source>
</evidence>
<evidence type="ECO:0000313" key="6">
    <source>
        <dbReference type="EMBL" id="GAQ77757.1"/>
    </source>
</evidence>
<dbReference type="GO" id="GO:0044183">
    <property type="term" value="F:protein folding chaperone"/>
    <property type="evidence" value="ECO:0000318"/>
    <property type="project" value="GO_Central"/>
</dbReference>
<dbReference type="InterPro" id="IPR045298">
    <property type="entry name" value="Complex1_LYR_LYRM7"/>
</dbReference>
<comment type="subcellular location">
    <subcellularLocation>
        <location evidence="1">Mitochondrion matrix</location>
    </subcellularLocation>
</comment>
<keyword evidence="2" id="KW-0496">Mitochondrion</keyword>
<proteinExistence type="predicted"/>
<accession>A0A1Y1HMI2</accession>
<keyword evidence="3" id="KW-0143">Chaperone</keyword>
<dbReference type="OrthoDB" id="529194at2759"/>
<dbReference type="InterPro" id="IPR050435">
    <property type="entry name" value="MZM1/LYRM7"/>
</dbReference>
<protein>
    <recommendedName>
        <fullName evidence="5">Complex 1 LYR protein domain-containing protein</fullName>
    </recommendedName>
</protein>
<sequence>MSSSAAALAGFRHLLRAQRKSFAGDSVMQAGAVKEIRSHFEKNRDASDPEEVQKLVAGCYDAADFLSTFVVQAELNDRGNYEMKLQPEHAEKVAEDVGTAPTMRPPITERGQGRKQTSRTGGSREFHIVPHNQGAALNYSTENLSHWFAETEQYRCFG</sequence>
<organism evidence="6 7">
    <name type="scientific">Klebsormidium nitens</name>
    <name type="common">Green alga</name>
    <name type="synonym">Ulothrix nitens</name>
    <dbReference type="NCBI Taxonomy" id="105231"/>
    <lineage>
        <taxon>Eukaryota</taxon>
        <taxon>Viridiplantae</taxon>
        <taxon>Streptophyta</taxon>
        <taxon>Klebsormidiophyceae</taxon>
        <taxon>Klebsormidiales</taxon>
        <taxon>Klebsormidiaceae</taxon>
        <taxon>Klebsormidium</taxon>
    </lineage>
</organism>
<dbReference type="GO" id="GO:0005759">
    <property type="term" value="C:mitochondrial matrix"/>
    <property type="evidence" value="ECO:0000318"/>
    <property type="project" value="GO_Central"/>
</dbReference>
<dbReference type="PANTHER" id="PTHR46749">
    <property type="entry name" value="COMPLEX III ASSEMBLY FACTOR LYRM7"/>
    <property type="match status" value="1"/>
</dbReference>
<dbReference type="EMBL" id="DF236952">
    <property type="protein sequence ID" value="GAQ77757.1"/>
    <property type="molecule type" value="Genomic_DNA"/>
</dbReference>
<dbReference type="PANTHER" id="PTHR46749:SF1">
    <property type="entry name" value="COMPLEX III ASSEMBLY FACTOR LYRM7"/>
    <property type="match status" value="1"/>
</dbReference>
<reference evidence="6 7" key="1">
    <citation type="journal article" date="2014" name="Nat. Commun.">
        <title>Klebsormidium flaccidum genome reveals primary factors for plant terrestrial adaptation.</title>
        <authorList>
            <person name="Hori K."/>
            <person name="Maruyama F."/>
            <person name="Fujisawa T."/>
            <person name="Togashi T."/>
            <person name="Yamamoto N."/>
            <person name="Seo M."/>
            <person name="Sato S."/>
            <person name="Yamada T."/>
            <person name="Mori H."/>
            <person name="Tajima N."/>
            <person name="Moriyama T."/>
            <person name="Ikeuchi M."/>
            <person name="Watanabe M."/>
            <person name="Wada H."/>
            <person name="Kobayashi K."/>
            <person name="Saito M."/>
            <person name="Masuda T."/>
            <person name="Sasaki-Sekimoto Y."/>
            <person name="Mashiguchi K."/>
            <person name="Awai K."/>
            <person name="Shimojima M."/>
            <person name="Masuda S."/>
            <person name="Iwai M."/>
            <person name="Nobusawa T."/>
            <person name="Narise T."/>
            <person name="Kondo S."/>
            <person name="Saito H."/>
            <person name="Sato R."/>
            <person name="Murakawa M."/>
            <person name="Ihara Y."/>
            <person name="Oshima-Yamada Y."/>
            <person name="Ohtaka K."/>
            <person name="Satoh M."/>
            <person name="Sonobe K."/>
            <person name="Ishii M."/>
            <person name="Ohtani R."/>
            <person name="Kanamori-Sato M."/>
            <person name="Honoki R."/>
            <person name="Miyazaki D."/>
            <person name="Mochizuki H."/>
            <person name="Umetsu J."/>
            <person name="Higashi K."/>
            <person name="Shibata D."/>
            <person name="Kamiya Y."/>
            <person name="Sato N."/>
            <person name="Nakamura Y."/>
            <person name="Tabata S."/>
            <person name="Ida S."/>
            <person name="Kurokawa K."/>
            <person name="Ohta H."/>
        </authorList>
    </citation>
    <scope>NUCLEOTIDE SEQUENCE [LARGE SCALE GENOMIC DNA]</scope>
    <source>
        <strain evidence="6 7">NIES-2285</strain>
    </source>
</reference>
<dbReference type="Pfam" id="PF05347">
    <property type="entry name" value="Complex1_LYR"/>
    <property type="match status" value="1"/>
</dbReference>
<dbReference type="GO" id="GO:0034551">
    <property type="term" value="P:mitochondrial respiratory chain complex III assembly"/>
    <property type="evidence" value="ECO:0000318"/>
    <property type="project" value="GO_Central"/>
</dbReference>
<dbReference type="OMA" id="DKDHAGA"/>
<feature type="region of interest" description="Disordered" evidence="4">
    <location>
        <begin position="89"/>
        <end position="126"/>
    </location>
</feature>
<dbReference type="InterPro" id="IPR008011">
    <property type="entry name" value="Complex1_LYR_dom"/>
</dbReference>
<dbReference type="AlphaFoldDB" id="A0A1Y1HMI2"/>
<name>A0A1Y1HMI2_KLENI</name>
<evidence type="ECO:0000256" key="3">
    <source>
        <dbReference type="ARBA" id="ARBA00023186"/>
    </source>
</evidence>
<dbReference type="STRING" id="105231.A0A1Y1HMI2"/>
<keyword evidence="7" id="KW-1185">Reference proteome</keyword>